<protein>
    <recommendedName>
        <fullName evidence="3">Integrase</fullName>
    </recommendedName>
</protein>
<dbReference type="AlphaFoldDB" id="A0A1C0B7V6"/>
<reference evidence="2" key="1">
    <citation type="submission" date="2015-05" db="EMBL/GenBank/DDBJ databases">
        <authorList>
            <person name="Rovetto F."/>
            <person name="Cocolin L."/>
            <person name="Illeghems K."/>
            <person name="Van Nieuwerburgh F."/>
            <person name="Houf K."/>
        </authorList>
    </citation>
    <scope>NUCLEOTIDE SEQUENCE [LARGE SCALE GENOMIC DNA]</scope>
    <source>
        <strain evidence="2">DU22</strain>
    </source>
</reference>
<accession>A0A1C0B7V6</accession>
<gene>
    <name evidence="1" type="ORF">AAX29_00686</name>
</gene>
<proteinExistence type="predicted"/>
<comment type="caution">
    <text evidence="1">The sequence shown here is derived from an EMBL/GenBank/DDBJ whole genome shotgun (WGS) entry which is preliminary data.</text>
</comment>
<evidence type="ECO:0008006" key="3">
    <source>
        <dbReference type="Google" id="ProtNLM"/>
    </source>
</evidence>
<evidence type="ECO:0000313" key="2">
    <source>
        <dbReference type="Proteomes" id="UP000093281"/>
    </source>
</evidence>
<dbReference type="EMBL" id="LCUJ01000002">
    <property type="protein sequence ID" value="OCL99641.1"/>
    <property type="molecule type" value="Genomic_DNA"/>
</dbReference>
<name>A0A1C0B7V6_9BACT</name>
<sequence>MANLKGGTFEKQLKDAFHRLQAFGVGRVGKNDNLTHSDKLAEKREMYLRDITNFFQSQNLNNKLNTLFTKQNLDKFFNQRLENLSVKTKENYLRGFSSMLKGLEQKNIYIPLHLEDKSFFDDRVKIIKDEADTIIENRYVDNVKEVIKDLYEIREISGLIAQTQYELSIRQAEAFELVRNPLKYLDNGYIVDLVGKGNHRYEKKEISFELEQKLLNNQSPLIDKSTYYKDLQNFSISSHDFRFTSARDKFEEKIKNGISEKEAKLQISQELNHKREAITDYYLKRTM</sequence>
<organism evidence="1 2">
    <name type="scientific">Aliarcobacter thereius</name>
    <dbReference type="NCBI Taxonomy" id="544718"/>
    <lineage>
        <taxon>Bacteria</taxon>
        <taxon>Pseudomonadati</taxon>
        <taxon>Campylobacterota</taxon>
        <taxon>Epsilonproteobacteria</taxon>
        <taxon>Campylobacterales</taxon>
        <taxon>Arcobacteraceae</taxon>
        <taxon>Aliarcobacter</taxon>
    </lineage>
</organism>
<dbReference type="PATRIC" id="fig|544718.51.peg.672"/>
<dbReference type="RefSeq" id="WP_066185629.1">
    <property type="nucleotide sequence ID" value="NZ_LCUJ01000002.1"/>
</dbReference>
<evidence type="ECO:0000313" key="1">
    <source>
        <dbReference type="EMBL" id="OCL99641.1"/>
    </source>
</evidence>
<dbReference type="Proteomes" id="UP000093281">
    <property type="component" value="Unassembled WGS sequence"/>
</dbReference>
<dbReference type="OrthoDB" id="5342332at2"/>